<dbReference type="PANTHER" id="PTHR23221:SF7">
    <property type="entry name" value="PHOSPHATIDYLINOSITOL-GLYCAN-SPECIFIC PHOSPHOLIPASE D"/>
    <property type="match status" value="1"/>
</dbReference>
<gene>
    <name evidence="6" type="ORF">MS2017_1313</name>
    <name evidence="7" type="ORF">THERMOS_289</name>
</gene>
<evidence type="ECO:0000256" key="1">
    <source>
        <dbReference type="ARBA" id="ARBA00022729"/>
    </source>
</evidence>
<dbReference type="Proteomes" id="UP000278334">
    <property type="component" value="Chromosome"/>
</dbReference>
<keyword evidence="3" id="KW-0378">Hydrolase</keyword>
<evidence type="ECO:0000313" key="6">
    <source>
        <dbReference type="EMBL" id="AYQ57007.1"/>
    </source>
</evidence>
<dbReference type="RefSeq" id="WP_122951676.1">
    <property type="nucleotide sequence ID" value="NZ_CP024634.1"/>
</dbReference>
<evidence type="ECO:0000256" key="2">
    <source>
        <dbReference type="ARBA" id="ARBA00022737"/>
    </source>
</evidence>
<sequence length="1552" mass="159586">MQTTFKIDAIDATDGNTKAIDEKIRFRRATNENTKSHFKQGFVIDGGYIASSAGDVNGDGLDDLFVNTWLVSPAGSDNKFTSTSFVVFGKVNGAAVDLSNIASNKGGFSIGGNKIGDTNGYSISSAGDVNGDGLDDLIVGIYAEGSTGKENSGKSFVVFGKVDGAAVDLSNIDPASGVGTGGFVINGEKIGDLSGYSVSSAGDVNGDGLDDLIIGGMMTSEPKDHQLSKIFVAFGKKNSTSAIDLSVIDKGVGGFTIIGANSNEFSGWTVSSAGDVNGDGFDDLIIGSRYAIFLGKVNSGKSYVVFGKANGTTVNLSDIASASGTGTGGFVVNGEKEGDYSGCSVSSAGDVNGDGLNDVIIGALYADSVGGVNAGKSYVVFGKMNTTAIDLSDMASRDSTDGFIINGAKFSNLSGWSVSSAGDVNGDGLSDLIVGAHAANPFARTYAGKAYVVFGKRSSAPINLSDIELGIGGFVINGDKSCDYSGDSVSSAGDVNGDGLDDLIIGASGAGPAKLRDAGKSYVIFGKTDTAAINLTDFNNGVDGVDGIAHAIDFKGNDSDEKFTGSSKDELFVAGRGNDTLTGNGGADVFNAGAGDDTIIINADNLAKLSRNTLSSHLLASINGGSGHDTLKLVGYNLTLDLSKISDGRIQGIETIVLSGPKMEKDLFNTLSCDLYDVLNLSNETNILKIRGPSSIIKAIGFHKSNTVESADGVTYVVYFHENAPTAKLWIEQGANFRVMLDVSVTVFVKDGTTIVLELTFDRKVDGLQTGFMNREIFKMDGARVFSFWLGEDDTNIRTLSYTMTPSENGEVSIDKEALRDRLDTTLYQRFSRIDIADIVIPVAKGFVINGEKVDYETGISVSSAGDVNGDGLNDLIIGSPANMLKSLKGKTYVVFGRTNGTPINLSDIDAQFGVGGFVINGENNGDGNGRSISSAGDVNGDGFDDLIIGSWLAKSGKKEYSGKTYVVYGKGDTKAINLADVASPYDTGGFVINGEDSHDYSGNAVSSAGDVNGDGFADLIISAQGSKVAAGKAFVVFGGDRIFTATDLSDIGNEIGTDGFTISGVSVVDGGTITSVSSAGDVNGDGLDDLIVGTPSASTVNGEQVGKSYVVFGKKSNTTINLLDVALSSNIGTGGFVINGETSNDYSGHSVSSAGDVNGDGLDDLIIGAPNIEQNGATGRAYVVFGKKSGAAINLSDISAATSASAAGFVINGKNNNDNSGISVSSAGDVNGDGLDDLIVGANKANPDGRPNAGKTFVVFGKTSGTAVNLSDISLASGIGTGGFVINGEHAGDNSGISVSSAGDINGDGLDDLIVGANKASTAQGKGVGKSYVIFGKKDTTAVDLADVAQYGISTHVIDFQEKGAGNTFVGSANDELFVTGVNNDVLVGNGGNDVFYAGNGDDRITINADNLNKLSSDTLSSNLLTSINGGGGRDTLHLAGEGLHLDLRAIDDNRIQGIEVINLSGGDGKLGNKLTFTLRDFFSLSDEINILLVQGSHLDSVNAIGFSQSSSEVQTVSDHTYNIHHYSAGSSEMLNSSDIELWIQQGVQML</sequence>
<dbReference type="EMBL" id="CP024634">
    <property type="protein sequence ID" value="AYQ57007.1"/>
    <property type="molecule type" value="Genomic_DNA"/>
</dbReference>
<evidence type="ECO:0000256" key="4">
    <source>
        <dbReference type="ARBA" id="ARBA00022837"/>
    </source>
</evidence>
<dbReference type="SMART" id="SM00191">
    <property type="entry name" value="Int_alpha"/>
    <property type="match status" value="13"/>
</dbReference>
<reference evidence="6 8" key="1">
    <citation type="submission" date="2017-11" db="EMBL/GenBank/DDBJ databases">
        <title>Genome sequence of the bacterial symbiont EPR9N from a vent mussel Bathymodiolus thermophilus.</title>
        <authorList>
            <person name="Won Y.-J."/>
        </authorList>
    </citation>
    <scope>NUCLEOTIDE SEQUENCE [LARGE SCALE GENOMIC DNA]</scope>
    <source>
        <strain evidence="6 8">EPR9N</strain>
    </source>
</reference>
<protein>
    <recommendedName>
        <fullName evidence="10">Flagellar hook-length control protein FliK</fullName>
    </recommendedName>
</protein>
<evidence type="ECO:0000313" key="7">
    <source>
        <dbReference type="EMBL" id="CAB5495427.1"/>
    </source>
</evidence>
<dbReference type="Gene3D" id="2.130.10.130">
    <property type="entry name" value="Integrin alpha, N-terminal"/>
    <property type="match status" value="8"/>
</dbReference>
<dbReference type="Proteomes" id="UP000643672">
    <property type="component" value="Unassembled WGS sequence"/>
</dbReference>
<dbReference type="PANTHER" id="PTHR23221">
    <property type="entry name" value="GLYCOSYLPHOSPHATIDYLINOSITOL PHOSPHOLIPASE D"/>
    <property type="match status" value="1"/>
</dbReference>
<dbReference type="SUPFAM" id="SSF69318">
    <property type="entry name" value="Integrin alpha N-terminal domain"/>
    <property type="match status" value="4"/>
</dbReference>
<keyword evidence="5" id="KW-0325">Glycoprotein</keyword>
<evidence type="ECO:0000256" key="5">
    <source>
        <dbReference type="ARBA" id="ARBA00023180"/>
    </source>
</evidence>
<evidence type="ECO:0008006" key="10">
    <source>
        <dbReference type="Google" id="ProtNLM"/>
    </source>
</evidence>
<dbReference type="EMBL" id="CAESAQ020000020">
    <property type="protein sequence ID" value="CAB5495427.1"/>
    <property type="molecule type" value="Genomic_DNA"/>
</dbReference>
<dbReference type="KEGG" id="bthg:MS2017_1313"/>
<keyword evidence="1" id="KW-0732">Signal</keyword>
<organism evidence="6 8">
    <name type="scientific">Bathymodiolus thermophilus thioautotrophic gill symbiont</name>
    <dbReference type="NCBI Taxonomy" id="2360"/>
    <lineage>
        <taxon>Bacteria</taxon>
        <taxon>Pseudomonadati</taxon>
        <taxon>Pseudomonadota</taxon>
        <taxon>Gammaproteobacteria</taxon>
        <taxon>sulfur-oxidizing symbionts</taxon>
    </lineage>
</organism>
<dbReference type="InterPro" id="IPR028994">
    <property type="entry name" value="Integrin_alpha_N"/>
</dbReference>
<dbReference type="GO" id="GO:0016787">
    <property type="term" value="F:hydrolase activity"/>
    <property type="evidence" value="ECO:0007669"/>
    <property type="project" value="UniProtKB-KW"/>
</dbReference>
<dbReference type="Pfam" id="PF00353">
    <property type="entry name" value="HemolysinCabind"/>
    <property type="match status" value="2"/>
</dbReference>
<dbReference type="InterPro" id="IPR001343">
    <property type="entry name" value="Hemolysn_Ca-bd"/>
</dbReference>
<dbReference type="InterPro" id="IPR013519">
    <property type="entry name" value="Int_alpha_beta-p"/>
</dbReference>
<dbReference type="PROSITE" id="PS51470">
    <property type="entry name" value="FG_GAP"/>
    <property type="match status" value="8"/>
</dbReference>
<proteinExistence type="predicted"/>
<dbReference type="InterPro" id="IPR011049">
    <property type="entry name" value="Serralysin-like_metalloprot_C"/>
</dbReference>
<keyword evidence="9" id="KW-1185">Reference proteome</keyword>
<name>A0A3G3IMC5_9GAMM</name>
<dbReference type="SUPFAM" id="SSF51120">
    <property type="entry name" value="beta-Roll"/>
    <property type="match status" value="1"/>
</dbReference>
<reference evidence="7 9" key="2">
    <citation type="submission" date="2020-05" db="EMBL/GenBank/DDBJ databases">
        <authorList>
            <person name="Petersen J."/>
            <person name="Sayavedra L."/>
        </authorList>
    </citation>
    <scope>NUCLEOTIDE SEQUENCE [LARGE SCALE GENOMIC DNA]</scope>
    <source>
        <strain evidence="7">B thermophilus SOXS</strain>
    </source>
</reference>
<evidence type="ECO:0000313" key="9">
    <source>
        <dbReference type="Proteomes" id="UP000643672"/>
    </source>
</evidence>
<dbReference type="GO" id="GO:0005509">
    <property type="term" value="F:calcium ion binding"/>
    <property type="evidence" value="ECO:0007669"/>
    <property type="project" value="InterPro"/>
</dbReference>
<dbReference type="Pfam" id="PF01839">
    <property type="entry name" value="FG-GAP"/>
    <property type="match status" value="13"/>
</dbReference>
<dbReference type="InterPro" id="IPR013517">
    <property type="entry name" value="FG-GAP"/>
</dbReference>
<evidence type="ECO:0000256" key="3">
    <source>
        <dbReference type="ARBA" id="ARBA00022801"/>
    </source>
</evidence>
<keyword evidence="4" id="KW-0106">Calcium</keyword>
<evidence type="ECO:0000313" key="8">
    <source>
        <dbReference type="Proteomes" id="UP000278334"/>
    </source>
</evidence>
<accession>A0A3G3IMC5</accession>
<keyword evidence="2" id="KW-0677">Repeat</keyword>